<dbReference type="PANTHER" id="PTHR11903:SF13">
    <property type="entry name" value="LINOLEATE 10R-LIPOXYGENASE"/>
    <property type="match status" value="1"/>
</dbReference>
<accession>A0A9W9XI50</accession>
<dbReference type="GO" id="GO:0004497">
    <property type="term" value="F:monooxygenase activity"/>
    <property type="evidence" value="ECO:0007669"/>
    <property type="project" value="InterPro"/>
</dbReference>
<dbReference type="InterPro" id="IPR037120">
    <property type="entry name" value="Haem_peroxidase_sf_animal"/>
</dbReference>
<keyword evidence="4" id="KW-0408">Iron</keyword>
<dbReference type="AlphaFoldDB" id="A0A9W9XI50"/>
<dbReference type="CDD" id="cd20612">
    <property type="entry name" value="CYP_LDS-like_C"/>
    <property type="match status" value="1"/>
</dbReference>
<reference evidence="6" key="1">
    <citation type="submission" date="2022-12" db="EMBL/GenBank/DDBJ databases">
        <authorList>
            <person name="Petersen C."/>
        </authorList>
    </citation>
    <scope>NUCLEOTIDE SEQUENCE</scope>
    <source>
        <strain evidence="6">IBT 30728</strain>
    </source>
</reference>
<keyword evidence="3" id="KW-0560">Oxidoreductase</keyword>
<dbReference type="CDD" id="cd09817">
    <property type="entry name" value="linoleate_diol_synthase_like"/>
    <property type="match status" value="1"/>
</dbReference>
<feature type="region of interest" description="Disordered" evidence="5">
    <location>
        <begin position="1"/>
        <end position="52"/>
    </location>
</feature>
<dbReference type="SUPFAM" id="SSF48264">
    <property type="entry name" value="Cytochrome P450"/>
    <property type="match status" value="1"/>
</dbReference>
<protein>
    <submittedName>
        <fullName evidence="6">Linoleate 10R-lipoxygenase</fullName>
    </submittedName>
</protein>
<dbReference type="InterPro" id="IPR036396">
    <property type="entry name" value="Cyt_P450_sf"/>
</dbReference>
<evidence type="ECO:0000256" key="4">
    <source>
        <dbReference type="ARBA" id="ARBA00023004"/>
    </source>
</evidence>
<dbReference type="SUPFAM" id="SSF48113">
    <property type="entry name" value="Heme-dependent peroxidases"/>
    <property type="match status" value="1"/>
</dbReference>
<dbReference type="GO" id="GO:0020037">
    <property type="term" value="F:heme binding"/>
    <property type="evidence" value="ECO:0007669"/>
    <property type="project" value="InterPro"/>
</dbReference>
<dbReference type="GO" id="GO:0006631">
    <property type="term" value="P:fatty acid metabolic process"/>
    <property type="evidence" value="ECO:0007669"/>
    <property type="project" value="UniProtKB-ARBA"/>
</dbReference>
<reference evidence="6" key="2">
    <citation type="journal article" date="2023" name="IMA Fungus">
        <title>Comparative genomic study of the Penicillium genus elucidates a diverse pangenome and 15 lateral gene transfer events.</title>
        <authorList>
            <person name="Petersen C."/>
            <person name="Sorensen T."/>
            <person name="Nielsen M.R."/>
            <person name="Sondergaard T.E."/>
            <person name="Sorensen J.L."/>
            <person name="Fitzpatrick D.A."/>
            <person name="Frisvad J.C."/>
            <person name="Nielsen K.L."/>
        </authorList>
    </citation>
    <scope>NUCLEOTIDE SEQUENCE</scope>
    <source>
        <strain evidence="6">IBT 30728</strain>
    </source>
</reference>
<keyword evidence="1" id="KW-0479">Metal-binding</keyword>
<dbReference type="PRINTS" id="PR00457">
    <property type="entry name" value="ANPEROXIDASE"/>
</dbReference>
<evidence type="ECO:0000313" key="6">
    <source>
        <dbReference type="EMBL" id="KAJ5493050.1"/>
    </source>
</evidence>
<evidence type="ECO:0000256" key="3">
    <source>
        <dbReference type="ARBA" id="ARBA00023002"/>
    </source>
</evidence>
<dbReference type="Gene3D" id="1.10.630.10">
    <property type="entry name" value="Cytochrome P450"/>
    <property type="match status" value="1"/>
</dbReference>
<dbReference type="GO" id="GO:0006979">
    <property type="term" value="P:response to oxidative stress"/>
    <property type="evidence" value="ECO:0007669"/>
    <property type="project" value="InterPro"/>
</dbReference>
<sequence length="1127" mass="127097">MLRRFSTQFKKNKEPNGDAEPPKISKDNGKRNSKPAQPLRKSSSHEDKPQTVNRAEVVAIFDKYAQAIHVSSEPLPSQGGDGAILKHEQSSGLFNDIKSLGFRDLSTVKDLIKSKASGELVDDKTYLMERIIQLVADMPGHSKNRTELTNQFLNELWDSLPHPPLSQLTRPGENRSYMGDDFKYRSADGSRNNPTLPQLGAANTPYCRTIPPLTIQPSGLPDAGLLFDTLFARQKFTPHPNKVSSIFFDWASLIIHDIFQTDYRQQHLNKTSSYLDLSILYGDVQEQQDLIRSHQDGKLKPDCFSEGRLQALPAACGVLLVMLNRFHNHVVEQLALINENGRFTKPRDGLPEEEAKRAWAKRDEDLFQTGRLITCGLYINITLYDYLRTIVNLNRTNSTWCLDPRAQMEKTGATPSGLGNQCSVEFNLAYRWHSTIAQGDEKWIEQIYFDLMGKPAEEVSMHELLMGMKKVEGGLDPDPSKRTFARLERQADGRFKDEELVAILSNACEDVASSFGPRNVPKALRSIEILGIEAARRWHVGSLNEFRKHFGLKTYDTFEEINSDPEIANCLRHLYEHPDFVELYPGIVSEEPKEPMIPGVGIAPTFTISRAVLSDAVALVRGDRHYTIDYNARNLTNWGYNECRYDLNINQGCVFYKLATRAFPNWYKSDSIYAHYPMTIPSENRNIMKNLGREQDYSWDRPSFTPPRINVSSYKNALLVLGNTADFKPAWSGAMTELFGRGEFGAQQREAMTTSFTSDNFATLVKNFYEEATLRLIKEKGASLGGINQVDITRDVGNLAHVHFASALFGLPLKTEENSRGLFTEHEMYMILATIYSALFYDVDPAKSYSLNQAASAVSQQLGSVVESTVKADTQSSLFSGLMNSFRPHDNALREHGTASLRRVKDLGMSASQITWSHIMPTIVGMVPSQGQVFTQIVEYYTSPEGKHHWAEISRLARLDSKESDDLLHRYCLEAIRINGTFGEYREVQRPVILEEDGVVINAQPGNKIFASFVQANHDPSIFPEPNEVNLTRPLTSYIHHGQGPANSLGQETAKLALVSMLRVVARLPNLRRAAGAQGQLKKIPQEGGHYVYLRQDGTTYFPFPMSLKLHWDRDFDFHPLNATKKH</sequence>
<dbReference type="PROSITE" id="PS50292">
    <property type="entry name" value="PEROXIDASE_3"/>
    <property type="match status" value="1"/>
</dbReference>
<gene>
    <name evidence="6" type="ORF">N7539_001796</name>
</gene>
<dbReference type="Gene3D" id="1.10.640.10">
    <property type="entry name" value="Haem peroxidase domain superfamily, animal type"/>
    <property type="match status" value="1"/>
</dbReference>
<dbReference type="InterPro" id="IPR010255">
    <property type="entry name" value="Haem_peroxidase_sf"/>
</dbReference>
<dbReference type="GO" id="GO:0051213">
    <property type="term" value="F:dioxygenase activity"/>
    <property type="evidence" value="ECO:0007669"/>
    <property type="project" value="UniProtKB-KW"/>
</dbReference>
<keyword evidence="2" id="KW-0223">Dioxygenase</keyword>
<dbReference type="PANTHER" id="PTHR11903">
    <property type="entry name" value="PROSTAGLANDIN G/H SYNTHASE"/>
    <property type="match status" value="1"/>
</dbReference>
<comment type="caution">
    <text evidence="6">The sequence shown here is derived from an EMBL/GenBank/DDBJ whole genome shotgun (WGS) entry which is preliminary data.</text>
</comment>
<dbReference type="RefSeq" id="XP_056793430.1">
    <property type="nucleotide sequence ID" value="XM_056931399.1"/>
</dbReference>
<evidence type="ECO:0000256" key="1">
    <source>
        <dbReference type="ARBA" id="ARBA00022723"/>
    </source>
</evidence>
<name>A0A9W9XI50_9EURO</name>
<dbReference type="InterPro" id="IPR034812">
    <property type="entry name" value="Ppo-like_N"/>
</dbReference>
<keyword evidence="7" id="KW-1185">Reference proteome</keyword>
<dbReference type="Proteomes" id="UP001148312">
    <property type="component" value="Unassembled WGS sequence"/>
</dbReference>
<dbReference type="InterPro" id="IPR019791">
    <property type="entry name" value="Haem_peroxidase_animal"/>
</dbReference>
<feature type="compositionally biased region" description="Basic and acidic residues" evidence="5">
    <location>
        <begin position="11"/>
        <end position="30"/>
    </location>
</feature>
<dbReference type="InterPro" id="IPR050783">
    <property type="entry name" value="Oxylipin_biosynth_metab"/>
</dbReference>
<dbReference type="EMBL" id="JAPWDQ010000002">
    <property type="protein sequence ID" value="KAJ5493050.1"/>
    <property type="molecule type" value="Genomic_DNA"/>
</dbReference>
<dbReference type="GO" id="GO:0005506">
    <property type="term" value="F:iron ion binding"/>
    <property type="evidence" value="ECO:0007669"/>
    <property type="project" value="InterPro"/>
</dbReference>
<evidence type="ECO:0000313" key="7">
    <source>
        <dbReference type="Proteomes" id="UP001148312"/>
    </source>
</evidence>
<organism evidence="6 7">
    <name type="scientific">Penicillium diatomitis</name>
    <dbReference type="NCBI Taxonomy" id="2819901"/>
    <lineage>
        <taxon>Eukaryota</taxon>
        <taxon>Fungi</taxon>
        <taxon>Dikarya</taxon>
        <taxon>Ascomycota</taxon>
        <taxon>Pezizomycotina</taxon>
        <taxon>Eurotiomycetes</taxon>
        <taxon>Eurotiomycetidae</taxon>
        <taxon>Eurotiales</taxon>
        <taxon>Aspergillaceae</taxon>
        <taxon>Penicillium</taxon>
    </lineage>
</organism>
<dbReference type="Pfam" id="PF03098">
    <property type="entry name" value="An_peroxidase"/>
    <property type="match status" value="2"/>
</dbReference>
<evidence type="ECO:0000256" key="2">
    <source>
        <dbReference type="ARBA" id="ARBA00022964"/>
    </source>
</evidence>
<evidence type="ECO:0000256" key="5">
    <source>
        <dbReference type="SAM" id="MobiDB-lite"/>
    </source>
</evidence>
<dbReference type="GO" id="GO:0004601">
    <property type="term" value="F:peroxidase activity"/>
    <property type="evidence" value="ECO:0007669"/>
    <property type="project" value="InterPro"/>
</dbReference>
<proteinExistence type="predicted"/>
<dbReference type="GeneID" id="81621648"/>
<dbReference type="GO" id="GO:0016705">
    <property type="term" value="F:oxidoreductase activity, acting on paired donors, with incorporation or reduction of molecular oxygen"/>
    <property type="evidence" value="ECO:0007669"/>
    <property type="project" value="InterPro"/>
</dbReference>
<dbReference type="FunFam" id="1.10.640.10:FF:000005">
    <property type="entry name" value="Fatty acid oxygenase"/>
    <property type="match status" value="1"/>
</dbReference>